<dbReference type="eggNOG" id="COG1180">
    <property type="taxonomic scope" value="Bacteria"/>
</dbReference>
<evidence type="ECO:0000256" key="3">
    <source>
        <dbReference type="ARBA" id="ARBA00022723"/>
    </source>
</evidence>
<evidence type="ECO:0000259" key="7">
    <source>
        <dbReference type="PROSITE" id="PS51918"/>
    </source>
</evidence>
<evidence type="ECO:0000256" key="2">
    <source>
        <dbReference type="ARBA" id="ARBA00022691"/>
    </source>
</evidence>
<dbReference type="InterPro" id="IPR007197">
    <property type="entry name" value="rSAM"/>
</dbReference>
<evidence type="ECO:0000256" key="1">
    <source>
        <dbReference type="ARBA" id="ARBA00022485"/>
    </source>
</evidence>
<evidence type="ECO:0000313" key="8">
    <source>
        <dbReference type="EMBL" id="ACZ11665.1"/>
    </source>
</evidence>
<comment type="cofactor">
    <cofactor evidence="6">
        <name>[4Fe-4S] cluster</name>
        <dbReference type="ChEBI" id="CHEBI:49883"/>
    </cofactor>
    <text evidence="6">Binds 1 [4Fe-4S] cluster. The cluster is coordinated with 3 cysteines and an exchangeable S-adenosyl-L-methionine.</text>
</comment>
<feature type="domain" description="Radical SAM core" evidence="7">
    <location>
        <begin position="68"/>
        <end position="284"/>
    </location>
</feature>
<dbReference type="AlphaFoldDB" id="D1B048"/>
<dbReference type="InterPro" id="IPR027596">
    <property type="entry name" value="AmmeMemoSam_rS"/>
</dbReference>
<dbReference type="OrthoDB" id="9778883at2"/>
<accession>D1B048</accession>
<keyword evidence="4 6" id="KW-0408">Iron</keyword>
<dbReference type="STRING" id="525898.Sdel_0629"/>
<protein>
    <submittedName>
        <fullName evidence="8">Radical SAM domain protein</fullName>
    </submittedName>
</protein>
<dbReference type="SUPFAM" id="SSF102114">
    <property type="entry name" value="Radical SAM enzymes"/>
    <property type="match status" value="1"/>
</dbReference>
<feature type="binding site" evidence="6">
    <location>
        <position position="83"/>
    </location>
    <ligand>
        <name>[4Fe-4S] cluster</name>
        <dbReference type="ChEBI" id="CHEBI:49883"/>
        <note>4Fe-4S-S-AdoMet</note>
    </ligand>
</feature>
<dbReference type="SFLD" id="SFLDS00029">
    <property type="entry name" value="Radical_SAM"/>
    <property type="match status" value="1"/>
</dbReference>
<gene>
    <name evidence="8" type="ordered locus">Sdel_0629</name>
</gene>
<dbReference type="GO" id="GO:0051539">
    <property type="term" value="F:4 iron, 4 sulfur cluster binding"/>
    <property type="evidence" value="ECO:0007669"/>
    <property type="project" value="UniProtKB-KW"/>
</dbReference>
<dbReference type="InterPro" id="IPR034457">
    <property type="entry name" value="Organic_radical-activating"/>
</dbReference>
<dbReference type="PANTHER" id="PTHR30352:SF5">
    <property type="entry name" value="PYRUVATE FORMATE-LYASE 1-ACTIVATING ENZYME"/>
    <property type="match status" value="1"/>
</dbReference>
<dbReference type="PROSITE" id="PS51918">
    <property type="entry name" value="RADICAL_SAM"/>
    <property type="match status" value="1"/>
</dbReference>
<keyword evidence="3 6" id="KW-0479">Metal-binding</keyword>
<organism evidence="8 9">
    <name type="scientific">Sulfurospirillum deleyianum (strain ATCC 51133 / DSM 6946 / 5175)</name>
    <dbReference type="NCBI Taxonomy" id="525898"/>
    <lineage>
        <taxon>Bacteria</taxon>
        <taxon>Pseudomonadati</taxon>
        <taxon>Campylobacterota</taxon>
        <taxon>Epsilonproteobacteria</taxon>
        <taxon>Campylobacterales</taxon>
        <taxon>Sulfurospirillaceae</taxon>
        <taxon>Sulfurospirillum</taxon>
    </lineage>
</organism>
<dbReference type="RefSeq" id="WP_012856431.1">
    <property type="nucleotide sequence ID" value="NC_013512.1"/>
</dbReference>
<dbReference type="InterPro" id="IPR016431">
    <property type="entry name" value="Pyrv-formate_lyase-activ_prd"/>
</dbReference>
<feature type="binding site" evidence="6">
    <location>
        <position position="87"/>
    </location>
    <ligand>
        <name>[4Fe-4S] cluster</name>
        <dbReference type="ChEBI" id="CHEBI:49883"/>
        <note>4Fe-4S-S-AdoMet</note>
    </ligand>
</feature>
<dbReference type="HOGENOM" id="CLU_044176_1_0_7"/>
<reference evidence="9" key="1">
    <citation type="submission" date="2009-11" db="EMBL/GenBank/DDBJ databases">
        <title>The complete genome of Sulfurospirillum deleyianum DSM 6946.</title>
        <authorList>
            <consortium name="US DOE Joint Genome Institute (JGI-PGF)"/>
            <person name="Lucas S."/>
            <person name="Copeland A."/>
            <person name="Lapidus A."/>
            <person name="Glavina del Rio T."/>
            <person name="Dalin E."/>
            <person name="Tice H."/>
            <person name="Bruce D."/>
            <person name="Goodwin L."/>
            <person name="Pitluck S."/>
            <person name="Kyrpides N."/>
            <person name="Mavromatis K."/>
            <person name="Ivanova N."/>
            <person name="Ovchinnikova G."/>
            <person name="Munk A.C."/>
            <person name="Lu M."/>
            <person name="Brettin T."/>
            <person name="Detter J.C."/>
            <person name="Han C."/>
            <person name="Tapia R."/>
            <person name="Larimer F."/>
            <person name="Land M."/>
            <person name="Hauser L."/>
            <person name="Markowitz V."/>
            <person name="Cheng J.F."/>
            <person name="Hugenholtz P."/>
            <person name="Woyke T."/>
            <person name="Wu D."/>
            <person name="Aumann P."/>
            <person name="Schneider S."/>
            <person name="Lang E."/>
            <person name="Spring S."/>
            <person name="Klenk H.P."/>
            <person name="Eisen J.A."/>
        </authorList>
    </citation>
    <scope>NUCLEOTIDE SEQUENCE [LARGE SCALE GENOMIC DNA]</scope>
    <source>
        <strain evidence="9">ATCC 51133 / DSM 6946 / 5175</strain>
    </source>
</reference>
<keyword evidence="9" id="KW-1185">Reference proteome</keyword>
<evidence type="ECO:0000313" key="9">
    <source>
        <dbReference type="Proteomes" id="UP000002222"/>
    </source>
</evidence>
<keyword evidence="2 6" id="KW-0949">S-adenosyl-L-methionine</keyword>
<feature type="binding site" evidence="6">
    <location>
        <position position="90"/>
    </location>
    <ligand>
        <name>[4Fe-4S] cluster</name>
        <dbReference type="ChEBI" id="CHEBI:49883"/>
        <note>4Fe-4S-S-AdoMet</note>
    </ligand>
</feature>
<dbReference type="PIRSF" id="PIRSF004869">
    <property type="entry name" value="PflX_prd"/>
    <property type="match status" value="1"/>
</dbReference>
<dbReference type="Gene3D" id="3.20.20.70">
    <property type="entry name" value="Aldolase class I"/>
    <property type="match status" value="1"/>
</dbReference>
<keyword evidence="1" id="KW-0004">4Fe-4S</keyword>
<reference evidence="8 9" key="2">
    <citation type="journal article" date="2010" name="Stand. Genomic Sci.">
        <title>Complete genome sequence of Sulfurospirillum deleyianum type strain (5175).</title>
        <authorList>
            <person name="Sikorski J."/>
            <person name="Lapidus A."/>
            <person name="Copeland A."/>
            <person name="Glavina Del Rio T."/>
            <person name="Nolan M."/>
            <person name="Lucas S."/>
            <person name="Chen F."/>
            <person name="Tice H."/>
            <person name="Cheng J.F."/>
            <person name="Saunders E."/>
            <person name="Bruce D."/>
            <person name="Goodwin L."/>
            <person name="Pitluck S."/>
            <person name="Ovchinnikova G."/>
            <person name="Pati A."/>
            <person name="Ivanova N."/>
            <person name="Mavromatis K."/>
            <person name="Chen A."/>
            <person name="Palaniappan K."/>
            <person name="Chain P."/>
            <person name="Land M."/>
            <person name="Hauser L."/>
            <person name="Chang Y.J."/>
            <person name="Jeffries C.D."/>
            <person name="Brettin T."/>
            <person name="Detter J.C."/>
            <person name="Han C."/>
            <person name="Rohde M."/>
            <person name="Lang E."/>
            <person name="Spring S."/>
            <person name="Goker M."/>
            <person name="Bristow J."/>
            <person name="Eisen J.A."/>
            <person name="Markowitz V."/>
            <person name="Hugenholtz P."/>
            <person name="Kyrpides N.C."/>
            <person name="Klenk H.P."/>
        </authorList>
    </citation>
    <scope>NUCLEOTIDE SEQUENCE [LARGE SCALE GENOMIC DNA]</scope>
    <source>
        <strain evidence="9">ATCC 51133 / DSM 6946 / 5175</strain>
    </source>
</reference>
<dbReference type="InterPro" id="IPR013785">
    <property type="entry name" value="Aldolase_TIM"/>
</dbReference>
<dbReference type="KEGG" id="sdl:Sdel_0629"/>
<dbReference type="Pfam" id="PF04055">
    <property type="entry name" value="Radical_SAM"/>
    <property type="match status" value="1"/>
</dbReference>
<proteinExistence type="predicted"/>
<name>D1B048_SULD5</name>
<dbReference type="SFLD" id="SFLDG01101">
    <property type="entry name" value="Uncharacterised_Radical_SAM_Su"/>
    <property type="match status" value="1"/>
</dbReference>
<dbReference type="InterPro" id="IPR058240">
    <property type="entry name" value="rSAM_sf"/>
</dbReference>
<evidence type="ECO:0000256" key="6">
    <source>
        <dbReference type="PIRSR" id="PIRSR004869-50"/>
    </source>
</evidence>
<dbReference type="EMBL" id="CP001816">
    <property type="protein sequence ID" value="ACZ11665.1"/>
    <property type="molecule type" value="Genomic_DNA"/>
</dbReference>
<dbReference type="GO" id="GO:0046872">
    <property type="term" value="F:metal ion binding"/>
    <property type="evidence" value="ECO:0007669"/>
    <property type="project" value="UniProtKB-KW"/>
</dbReference>
<sequence>MSSHAWLSHSLNDGRVACDACHHHCKLHEGEYGICGVRKVEEGKLRLLVYAKAAAAHIDPVEKKPMFHFLPNSHVFSFGTVGCNFSCQFCQNYDISQYPKTKEHRIFGETLTPEMIVALALKQGCQSIAYTYNEPAVFFEYTYDTAKLAHEAGLKNIYVTSGYETHEAIDAIAPFLDGMNIDIKAFSQSFYKEVCGASLKPVLDTLTYAHQKGIWIETTTLIIPTLNDSDDMLREIAHFQANLDPAMPWHISAFHPTYKMLHLPPTPHATLTRAYAIGKEAGLKYVYVGNVEDSAHESTYCPHCHTKVIQRKGHLGEKVSNTLTQNGACPHCGYSIEGIWEKR</sequence>
<dbReference type="CDD" id="cd01335">
    <property type="entry name" value="Radical_SAM"/>
    <property type="match status" value="1"/>
</dbReference>
<dbReference type="Proteomes" id="UP000002222">
    <property type="component" value="Chromosome"/>
</dbReference>
<evidence type="ECO:0000256" key="5">
    <source>
        <dbReference type="ARBA" id="ARBA00023014"/>
    </source>
</evidence>
<dbReference type="PANTHER" id="PTHR30352">
    <property type="entry name" value="PYRUVATE FORMATE-LYASE-ACTIVATING ENZYME"/>
    <property type="match status" value="1"/>
</dbReference>
<keyword evidence="5 6" id="KW-0411">Iron-sulfur</keyword>
<dbReference type="NCBIfam" id="TIGR04337">
    <property type="entry name" value="AmmeMemoSam_rS"/>
    <property type="match status" value="1"/>
</dbReference>
<dbReference type="GO" id="GO:0003824">
    <property type="term" value="F:catalytic activity"/>
    <property type="evidence" value="ECO:0007669"/>
    <property type="project" value="InterPro"/>
</dbReference>
<evidence type="ECO:0000256" key="4">
    <source>
        <dbReference type="ARBA" id="ARBA00023004"/>
    </source>
</evidence>